<feature type="chain" id="PRO_5008014710" evidence="1">
    <location>
        <begin position="28"/>
        <end position="284"/>
    </location>
</feature>
<keyword evidence="3" id="KW-1185">Reference proteome</keyword>
<dbReference type="STRING" id="187979.ERS852385_00302"/>
<evidence type="ECO:0000313" key="2">
    <source>
        <dbReference type="EMBL" id="CUN39883.1"/>
    </source>
</evidence>
<reference evidence="2 3" key="1">
    <citation type="submission" date="2015-09" db="EMBL/GenBank/DDBJ databases">
        <authorList>
            <consortium name="Pathogen Informatics"/>
        </authorList>
    </citation>
    <scope>NUCLEOTIDE SEQUENCE [LARGE SCALE GENOMIC DNA]</scope>
    <source>
        <strain evidence="2 3">2789STDY5608828</strain>
    </source>
</reference>
<accession>A0A173WK51</accession>
<sequence length="284" mass="30905">MQISWKNVFLLAALLFALPLTGTPAQAAGLFGGTPAGESVFVGEVQSYGDYELKADACATFVDKLAEALRQQGIAVSGRADLTNEVGRHDAIGSGDEAAELSEIHMDAIVHGHQFDRGYTAAKLAHYADMAMGRAYFHQEERLAAWKKSTQVYRLSPDKQRTAATIAAKYGADYMLFVNLKDFDVRLKHSIFATHTERETKGKKLSASLDYYLVNAATGRVYEKHIENKKTAQMVNFGLGKTGKGMDVDTLLGEVMETSAKDIAADVKKHGLDEVKGNGTSLVH</sequence>
<dbReference type="Proteomes" id="UP000095546">
    <property type="component" value="Unassembled WGS sequence"/>
</dbReference>
<name>A0A173WK51_9FIRM</name>
<protein>
    <submittedName>
        <fullName evidence="2">Uncharacterized protein</fullName>
    </submittedName>
</protein>
<gene>
    <name evidence="2" type="ORF">ERS852385_00302</name>
</gene>
<evidence type="ECO:0000256" key="1">
    <source>
        <dbReference type="SAM" id="SignalP"/>
    </source>
</evidence>
<feature type="signal peptide" evidence="1">
    <location>
        <begin position="1"/>
        <end position="27"/>
    </location>
</feature>
<keyword evidence="1" id="KW-0732">Signal</keyword>
<dbReference type="EMBL" id="CYYU01000001">
    <property type="protein sequence ID" value="CUN39883.1"/>
    <property type="molecule type" value="Genomic_DNA"/>
</dbReference>
<organism evidence="2 3">
    <name type="scientific">Mitsuokella jalaludinii</name>
    <dbReference type="NCBI Taxonomy" id="187979"/>
    <lineage>
        <taxon>Bacteria</taxon>
        <taxon>Bacillati</taxon>
        <taxon>Bacillota</taxon>
        <taxon>Negativicutes</taxon>
        <taxon>Selenomonadales</taxon>
        <taxon>Selenomonadaceae</taxon>
        <taxon>Mitsuokella</taxon>
    </lineage>
</organism>
<dbReference type="AlphaFoldDB" id="A0A173WK51"/>
<proteinExistence type="predicted"/>
<dbReference type="OrthoDB" id="1662864at2"/>
<dbReference type="eggNOG" id="ENOG5033T0E">
    <property type="taxonomic scope" value="Bacteria"/>
</dbReference>
<dbReference type="RefSeq" id="WP_055160063.1">
    <property type="nucleotide sequence ID" value="NZ_CABIWZ010000001.1"/>
</dbReference>
<evidence type="ECO:0000313" key="3">
    <source>
        <dbReference type="Proteomes" id="UP000095546"/>
    </source>
</evidence>